<dbReference type="CDD" id="cd01283">
    <property type="entry name" value="cytidine_deaminase"/>
    <property type="match status" value="1"/>
</dbReference>
<feature type="domain" description="CMP/dCMP-type deaminase" evidence="3">
    <location>
        <begin position="665"/>
        <end position="758"/>
    </location>
</feature>
<dbReference type="InterPro" id="IPR050202">
    <property type="entry name" value="Cyt/Deoxycyt_deaminase"/>
</dbReference>
<dbReference type="GeneID" id="8507983"/>
<dbReference type="GO" id="GO:0055086">
    <property type="term" value="P:nucleobase-containing small molecule metabolic process"/>
    <property type="evidence" value="ECO:0007669"/>
    <property type="project" value="UniProtKB-ARBA"/>
</dbReference>
<evidence type="ECO:0000313" key="4">
    <source>
        <dbReference type="EMBL" id="OAT03398.1"/>
    </source>
</evidence>
<reference evidence="5" key="1">
    <citation type="journal article" date="2015" name="PLoS Genet.">
        <title>The dynamic genome and transcriptome of the human fungal pathogen Blastomyces and close relative Emmonsia.</title>
        <authorList>
            <person name="Munoz J.F."/>
            <person name="Gauthier G.M."/>
            <person name="Desjardins C.A."/>
            <person name="Gallo J.E."/>
            <person name="Holder J."/>
            <person name="Sullivan T.D."/>
            <person name="Marty A.J."/>
            <person name="Carmen J.C."/>
            <person name="Chen Z."/>
            <person name="Ding L."/>
            <person name="Gujja S."/>
            <person name="Magrini V."/>
            <person name="Misas E."/>
            <person name="Mitreva M."/>
            <person name="Priest M."/>
            <person name="Saif S."/>
            <person name="Whiston E.A."/>
            <person name="Young S."/>
            <person name="Zeng Q."/>
            <person name="Goldman W.E."/>
            <person name="Mardis E.R."/>
            <person name="Taylor J.W."/>
            <person name="McEwen J.G."/>
            <person name="Clay O.K."/>
            <person name="Klein B.S."/>
            <person name="Cuomo C.A."/>
        </authorList>
    </citation>
    <scope>NUCLEOTIDE SEQUENCE [LARGE SCALE GENOMIC DNA]</scope>
    <source>
        <strain evidence="5">SLH14081</strain>
    </source>
</reference>
<dbReference type="AlphaFoldDB" id="A0A179U7W0"/>
<dbReference type="GO" id="GO:0004126">
    <property type="term" value="F:cytidine deaminase activity"/>
    <property type="evidence" value="ECO:0007669"/>
    <property type="project" value="TreeGrafter"/>
</dbReference>
<dbReference type="GO" id="GO:0005829">
    <property type="term" value="C:cytosol"/>
    <property type="evidence" value="ECO:0007669"/>
    <property type="project" value="TreeGrafter"/>
</dbReference>
<organism evidence="4 5">
    <name type="scientific">Blastomyces gilchristii (strain SLH14081)</name>
    <name type="common">Blastomyces dermatitidis</name>
    <dbReference type="NCBI Taxonomy" id="559298"/>
    <lineage>
        <taxon>Eukaryota</taxon>
        <taxon>Fungi</taxon>
        <taxon>Dikarya</taxon>
        <taxon>Ascomycota</taxon>
        <taxon>Pezizomycotina</taxon>
        <taxon>Eurotiomycetes</taxon>
        <taxon>Eurotiomycetidae</taxon>
        <taxon>Onygenales</taxon>
        <taxon>Ajellomycetaceae</taxon>
        <taxon>Blastomyces</taxon>
    </lineage>
</organism>
<protein>
    <recommendedName>
        <fullName evidence="3">CMP/dCMP-type deaminase domain-containing protein</fullName>
    </recommendedName>
</protein>
<dbReference type="PANTHER" id="PTHR11644">
    <property type="entry name" value="CYTIDINE DEAMINASE"/>
    <property type="match status" value="1"/>
</dbReference>
<dbReference type="InterPro" id="IPR036770">
    <property type="entry name" value="Ankyrin_rpt-contain_sf"/>
</dbReference>
<dbReference type="VEuPathDB" id="FungiDB:BDBG_16053"/>
<dbReference type="GO" id="GO:0072527">
    <property type="term" value="P:pyrimidine-containing compound metabolic process"/>
    <property type="evidence" value="ECO:0007669"/>
    <property type="project" value="UniProtKB-ARBA"/>
</dbReference>
<keyword evidence="5" id="KW-1185">Reference proteome</keyword>
<dbReference type="Pfam" id="PF00383">
    <property type="entry name" value="dCMP_cyt_deam_1"/>
    <property type="match status" value="1"/>
</dbReference>
<evidence type="ECO:0000313" key="5">
    <source>
        <dbReference type="Proteomes" id="UP000002038"/>
    </source>
</evidence>
<dbReference type="RefSeq" id="XP_031575614.1">
    <property type="nucleotide sequence ID" value="XM_031724084.1"/>
</dbReference>
<dbReference type="OrthoDB" id="414540at2759"/>
<comment type="similarity">
    <text evidence="1">Belongs to the cytidine and deoxycytidylate deaminase family.</text>
</comment>
<proteinExistence type="inferred from homology"/>
<dbReference type="KEGG" id="bgh:BDBG_16053"/>
<dbReference type="STRING" id="559298.A0A179U7W0"/>
<dbReference type="SUPFAM" id="SSF53927">
    <property type="entry name" value="Cytidine deaminase-like"/>
    <property type="match status" value="1"/>
</dbReference>
<evidence type="ECO:0000256" key="1">
    <source>
        <dbReference type="ARBA" id="ARBA00006576"/>
    </source>
</evidence>
<dbReference type="Gene3D" id="1.25.40.20">
    <property type="entry name" value="Ankyrin repeat-containing domain"/>
    <property type="match status" value="1"/>
</dbReference>
<dbReference type="InterPro" id="IPR002110">
    <property type="entry name" value="Ankyrin_rpt"/>
</dbReference>
<sequence>MVSFDEIDLRLLSLGLKHGKSCERLLDQDNYRSWWNKERIEEHNGIIWIQAKRLVEKSGWKSVILERIFQRVVQGLGDRELQTYVDALDECGDSELREIFTHLPGEPPVSDNRRNSRHRDRPRQTNSACEDIERYIKSKLSPIYKNENPRRFMHLQSSILEKSRGIFLWVSLVIEILNDEVVEDRAHDLEICLQQIPEELKDLFGLILRRNQHQNYSLRPSGLKEYYFAVNDYIPELADHWELGEERDSSRHVMCRFVTYSSMGFPEVVKAKGKSQWIVQFIHETIRDLLLRNLESGNEELFKAKCHKVMRDRCLVRSPRSSPVRQVSNSSSFWENTTSLYREPWRFGQVQAKGYCCFHMPSPRSLSMHVSLKMNLKERRLLIACLGTVGYISNNIFVGRKACRYASGESLRALSKNDLPSLVRVALRRSTFFQWKVHAVALRDAYDGYHGNASKMLMMQDNSLRTNSLTYRPQLNNLVDLNVTNDLYLRSPSDPRAFGMRPPRVVEAFRIEMLPYLHLATEAGDVDMAGNVDMLFYAADHADVLEMLLVVGADVDTRNGHGQTAVNVAAKQVYGNIVEKLLVDIDLNFVNGRDLSDRTALCYAIYYQHQNIVQMLLGAGVVAVRHDEDHHRDLSPAVEDRWTSLKRRSPYTPPPSRVIIWRNRPRSPESPFVTLLPTAALRRPYSKFRVGACLLTDEGEFIVGANVENVSYPVGVCAERCALSTAVVAGHKNFKAIAVATDINPGASPCGMCRQLYV</sequence>
<dbReference type="PROSITE" id="PS51747">
    <property type="entry name" value="CYT_DCMP_DEAMINASES_2"/>
    <property type="match status" value="1"/>
</dbReference>
<evidence type="ECO:0000256" key="2">
    <source>
        <dbReference type="SAM" id="MobiDB-lite"/>
    </source>
</evidence>
<dbReference type="EMBL" id="GG657448">
    <property type="protein sequence ID" value="OAT03398.1"/>
    <property type="molecule type" value="Genomic_DNA"/>
</dbReference>
<evidence type="ECO:0000259" key="3">
    <source>
        <dbReference type="PROSITE" id="PS51747"/>
    </source>
</evidence>
<dbReference type="PANTHER" id="PTHR11644:SF2">
    <property type="entry name" value="CYTIDINE DEAMINASE"/>
    <property type="match status" value="1"/>
</dbReference>
<feature type="region of interest" description="Disordered" evidence="2">
    <location>
        <begin position="102"/>
        <end position="126"/>
    </location>
</feature>
<dbReference type="InterPro" id="IPR002125">
    <property type="entry name" value="CMP_dCMP_dom"/>
</dbReference>
<dbReference type="GO" id="GO:0008270">
    <property type="term" value="F:zinc ion binding"/>
    <property type="evidence" value="ECO:0007669"/>
    <property type="project" value="TreeGrafter"/>
</dbReference>
<dbReference type="NCBIfam" id="NF004064">
    <property type="entry name" value="PRK05578.1"/>
    <property type="match status" value="1"/>
</dbReference>
<dbReference type="Proteomes" id="UP000002038">
    <property type="component" value="Unassembled WGS sequence"/>
</dbReference>
<accession>A0A179U7W0</accession>
<dbReference type="SUPFAM" id="SSF48403">
    <property type="entry name" value="Ankyrin repeat"/>
    <property type="match status" value="1"/>
</dbReference>
<gene>
    <name evidence="4" type="ORF">BDBG_16053</name>
</gene>
<name>A0A179U7W0_BLAGS</name>
<dbReference type="Gene3D" id="3.40.140.10">
    <property type="entry name" value="Cytidine Deaminase, domain 2"/>
    <property type="match status" value="1"/>
</dbReference>
<dbReference type="Pfam" id="PF12796">
    <property type="entry name" value="Ank_2"/>
    <property type="match status" value="1"/>
</dbReference>
<dbReference type="InterPro" id="IPR016193">
    <property type="entry name" value="Cytidine_deaminase-like"/>
</dbReference>